<dbReference type="InterPro" id="IPR002110">
    <property type="entry name" value="Ankyrin_rpt"/>
</dbReference>
<dbReference type="Proteomes" id="UP000235672">
    <property type="component" value="Unassembled WGS sequence"/>
</dbReference>
<evidence type="ECO:0000256" key="1">
    <source>
        <dbReference type="ARBA" id="ARBA00022737"/>
    </source>
</evidence>
<dbReference type="Gene3D" id="1.25.40.20">
    <property type="entry name" value="Ankyrin repeat-containing domain"/>
    <property type="match status" value="6"/>
</dbReference>
<gene>
    <name evidence="6" type="ORF">NA56DRAFT_79711</name>
</gene>
<keyword evidence="2 3" id="KW-0040">ANK repeat</keyword>
<organism evidence="6 7">
    <name type="scientific">Hyaloscypha hepaticicola</name>
    <dbReference type="NCBI Taxonomy" id="2082293"/>
    <lineage>
        <taxon>Eukaryota</taxon>
        <taxon>Fungi</taxon>
        <taxon>Dikarya</taxon>
        <taxon>Ascomycota</taxon>
        <taxon>Pezizomycotina</taxon>
        <taxon>Leotiomycetes</taxon>
        <taxon>Helotiales</taxon>
        <taxon>Hyaloscyphaceae</taxon>
        <taxon>Hyaloscypha</taxon>
    </lineage>
</organism>
<protein>
    <submittedName>
        <fullName evidence="6">Ankyrin</fullName>
    </submittedName>
</protein>
<proteinExistence type="predicted"/>
<dbReference type="Pfam" id="PF12796">
    <property type="entry name" value="Ank_2"/>
    <property type="match status" value="1"/>
</dbReference>
<feature type="repeat" description="ANK" evidence="3">
    <location>
        <begin position="1331"/>
        <end position="1363"/>
    </location>
</feature>
<dbReference type="SMART" id="SM00248">
    <property type="entry name" value="ANK"/>
    <property type="match status" value="18"/>
</dbReference>
<keyword evidence="7" id="KW-1185">Reference proteome</keyword>
<feature type="coiled-coil region" evidence="4">
    <location>
        <begin position="1669"/>
        <end position="1696"/>
    </location>
</feature>
<dbReference type="InterPro" id="IPR036770">
    <property type="entry name" value="Ankyrin_rpt-contain_sf"/>
</dbReference>
<reference evidence="6 7" key="1">
    <citation type="submission" date="2016-05" db="EMBL/GenBank/DDBJ databases">
        <title>A degradative enzymes factory behind the ericoid mycorrhizal symbiosis.</title>
        <authorList>
            <consortium name="DOE Joint Genome Institute"/>
            <person name="Martino E."/>
            <person name="Morin E."/>
            <person name="Grelet G."/>
            <person name="Kuo A."/>
            <person name="Kohler A."/>
            <person name="Daghino S."/>
            <person name="Barry K."/>
            <person name="Choi C."/>
            <person name="Cichocki N."/>
            <person name="Clum A."/>
            <person name="Copeland A."/>
            <person name="Hainaut M."/>
            <person name="Haridas S."/>
            <person name="Labutti K."/>
            <person name="Lindquist E."/>
            <person name="Lipzen A."/>
            <person name="Khouja H.-R."/>
            <person name="Murat C."/>
            <person name="Ohm R."/>
            <person name="Olson A."/>
            <person name="Spatafora J."/>
            <person name="Veneault-Fourrey C."/>
            <person name="Henrissat B."/>
            <person name="Grigoriev I."/>
            <person name="Martin F."/>
            <person name="Perotto S."/>
        </authorList>
    </citation>
    <scope>NUCLEOTIDE SEQUENCE [LARGE SCALE GENOMIC DNA]</scope>
    <source>
        <strain evidence="6 7">UAMH 7357</strain>
    </source>
</reference>
<evidence type="ECO:0000313" key="6">
    <source>
        <dbReference type="EMBL" id="PMD22926.1"/>
    </source>
</evidence>
<evidence type="ECO:0000256" key="3">
    <source>
        <dbReference type="PROSITE-ProRule" id="PRU00023"/>
    </source>
</evidence>
<accession>A0A2J6Q9H2</accession>
<keyword evidence="1" id="KW-0677">Repeat</keyword>
<feature type="region of interest" description="Disordered" evidence="5">
    <location>
        <begin position="107"/>
        <end position="127"/>
    </location>
</feature>
<dbReference type="OrthoDB" id="194358at2759"/>
<sequence length="1737" mass="190431">MTEFDTKFKVSVLQISIHCRPTSGLQRQVRQSWISPLPLPRASSLAPAATMPLPPAERWTRAREFAVEYRIGHPRTVKPVDPALKVTFKLPSDIEAAHARIEALQSAKAESNQRQGMSKIFTSKPKTSEYKPREISAALLSAIQATEPPGLVDALLEELKLRNNEDINIIRKSDKKWKKLKKIDQEDVRTGLLPAATRNGNLDTLRLLLQARPDQESLNESLQIALSASTSRNLDVIELLLAAGADAALHHNNFISAVSNSERDLVGLLLSAPKCVSVSSMTEALYVAIERSDLEIAFILANTNADGDANSGKALIQAVQSGNPVLVTLMTLCKCPPSQHSLDEAVPMIFSDPTTNYDRKRQLLEALLSGGATGSRAGSTLFKVTKQCILQSAVLGDPLVAILSSLLHANASLDHENSAALKVIVSSCRTDLMDIFFSSENFSDSLASICFPSIDPKAAPDLRVSIASKLLTKGAHGTPLHEALIHAVKIDHLEAVTLLLSNGFNKASVDYRHAAALQDAVSRERVQLVKLLLASRPTPTSASIAFPNIWHCQKDTRLVLAYELLKHGKASGDSVTKSLVTALEDCGPGRDHRLIKLLIQGGADLGYEDGRAFELATQYFDMPALDMLLAEKPQSKYLKAAFTSAMSLRPAENRFTACEKLLKSGANGDEVDKALTVAVSDESRDTSFLKIIIPNADINYNGGEALSLAVKRNLSEHALILLEQVPDITSFNNAFEAAMSLDESLNQLKFCRMLLEAPAPEQSASSALLKAVRSGRYDLCKLMLQFNASPDFNGGSCLITAVHDKNIKILVLLVESGNPKASKDSLEAAFKAALSITDRKAGLELVQILLDAGVGGQPLHTALIAQSKRGDQSLALCEILLKYGASINASQGEALNNAAKLGATLLLQNMLQGRKVEEACLIRAFMSSDHKRPEVVKIFLDAGLQGKPLHDALVVQSKRGDESLAVCTLLLKHGASVDTDDGEALNTAVTLGATQLAQTLLQERKLKPATLTRAFKSALKQTDRLRLVTMEMLFEAGLQKGSLIDAALLELVQSGSKDAKSIRALLGFGASPHYKSHSALNSAASQCDHSVLHLLLQYVTDETAASIVFSNRLRDNFFRDNWETETQHMIHTLEILLDHGAQGEDVQIALVLALSRYNTTPLAPHFVNILLKYEVTNVNYSQGRPLQIAAEIGDLDLLSRMVAKGATSDSLVMAFPHIFKVEPPADEATMLSLIKLFHENAGNQFCNSVICPKITDPPVFMSLDIYPESSRILEAILDMGFPVDQKMYHDLPSFGNVDITPLYWALSEHERIVAEPVIYLLLKRDASVEGHPSPLLHLAIKKGYSSIVHFLIEAGADVDAANLENITPLSLAYQSGDIATMKALLEANAEPDDGTLHEAARNLDLKAIEALLEHDHDPNRPSPEHEGRSALAELCLRAPEFATRSSDKNLERDAKKAIKALIKGGARTNIQTKTADDCEKSLLFLALDSKNPLVMAKAFLDSNGWKYVNEDFNLYTNGEYTFSPAMYVERGVWDGVPGQVRSVLDLLKSYQVKRRFWKNEGEQPPEMVDAPPEIKAAEDARKAMIAERLRKETERQEQLAAEEAELQAEYERRHKKAEIERKLKLEDQEAELAARAKTQEQDLKYKESLVEIEEKKGDVELKRQEGLAAIEVRRKKDMAQEDIRVLEEERRNIAARSNEGYLAAELYNRMQQAGIGGSRLALADVSNRGNRALEWNG</sequence>
<evidence type="ECO:0000256" key="2">
    <source>
        <dbReference type="ARBA" id="ARBA00023043"/>
    </source>
</evidence>
<dbReference type="PROSITE" id="PS50088">
    <property type="entry name" value="ANK_REPEAT"/>
    <property type="match status" value="1"/>
</dbReference>
<dbReference type="PANTHER" id="PTHR24123">
    <property type="entry name" value="ANKYRIN REPEAT-CONTAINING"/>
    <property type="match status" value="1"/>
</dbReference>
<feature type="coiled-coil region" evidence="4">
    <location>
        <begin position="1586"/>
        <end position="1642"/>
    </location>
</feature>
<dbReference type="SUPFAM" id="SSF48403">
    <property type="entry name" value="Ankyrin repeat"/>
    <property type="match status" value="4"/>
</dbReference>
<dbReference type="STRING" id="1745343.A0A2J6Q9H2"/>
<dbReference type="PROSITE" id="PS50297">
    <property type="entry name" value="ANK_REP_REGION"/>
    <property type="match status" value="1"/>
</dbReference>
<evidence type="ECO:0000313" key="7">
    <source>
        <dbReference type="Proteomes" id="UP000235672"/>
    </source>
</evidence>
<keyword evidence="4" id="KW-0175">Coiled coil</keyword>
<evidence type="ECO:0000256" key="5">
    <source>
        <dbReference type="SAM" id="MobiDB-lite"/>
    </source>
</evidence>
<evidence type="ECO:0000256" key="4">
    <source>
        <dbReference type="SAM" id="Coils"/>
    </source>
</evidence>
<dbReference type="EMBL" id="KZ613476">
    <property type="protein sequence ID" value="PMD22926.1"/>
    <property type="molecule type" value="Genomic_DNA"/>
</dbReference>
<name>A0A2J6Q9H2_9HELO</name>
<feature type="compositionally biased region" description="Polar residues" evidence="5">
    <location>
        <begin position="108"/>
        <end position="125"/>
    </location>
</feature>
<dbReference type="PANTHER" id="PTHR24123:SF33">
    <property type="entry name" value="PROTEIN HOS4"/>
    <property type="match status" value="1"/>
</dbReference>
<dbReference type="InterPro" id="IPR051165">
    <property type="entry name" value="Multifunctional_ANK_Repeat"/>
</dbReference>